<evidence type="ECO:0000259" key="18">
    <source>
        <dbReference type="PROSITE" id="PS51188"/>
    </source>
</evidence>
<feature type="repeat" description="CXXCXGXG motif" evidence="14">
    <location>
        <begin position="183"/>
        <end position="190"/>
    </location>
</feature>
<keyword evidence="4 14" id="KW-0235">DNA replication</keyword>
<dbReference type="FunFam" id="2.10.230.10:FF:000002">
    <property type="entry name" value="Molecular chaperone DnaJ"/>
    <property type="match status" value="1"/>
</dbReference>
<feature type="repeat" description="CXXCXGXG motif" evidence="14">
    <location>
        <begin position="144"/>
        <end position="151"/>
    </location>
</feature>
<comment type="subcellular location">
    <subcellularLocation>
        <location evidence="1 14">Cytoplasm</location>
    </subcellularLocation>
</comment>
<evidence type="ECO:0000256" key="9">
    <source>
        <dbReference type="ARBA" id="ARBA00023016"/>
    </source>
</evidence>
<evidence type="ECO:0000256" key="14">
    <source>
        <dbReference type="HAMAP-Rule" id="MF_01152"/>
    </source>
</evidence>
<dbReference type="AlphaFoldDB" id="A0A3N0VE65"/>
<dbReference type="GO" id="GO:0031072">
    <property type="term" value="F:heat shock protein binding"/>
    <property type="evidence" value="ECO:0007669"/>
    <property type="project" value="InterPro"/>
</dbReference>
<keyword evidence="9 14" id="KW-0346">Stress response</keyword>
<evidence type="ECO:0000313" key="20">
    <source>
        <dbReference type="Proteomes" id="UP000282106"/>
    </source>
</evidence>
<evidence type="ECO:0000256" key="5">
    <source>
        <dbReference type="ARBA" id="ARBA00022723"/>
    </source>
</evidence>
<dbReference type="HAMAP" id="MF_01152">
    <property type="entry name" value="DnaJ"/>
    <property type="match status" value="1"/>
</dbReference>
<dbReference type="InterPro" id="IPR001623">
    <property type="entry name" value="DnaJ_domain"/>
</dbReference>
<comment type="subunit">
    <text evidence="2 14">Homodimer.</text>
</comment>
<evidence type="ECO:0000313" key="19">
    <source>
        <dbReference type="EMBL" id="ROH90972.1"/>
    </source>
</evidence>
<dbReference type="GO" id="GO:0051082">
    <property type="term" value="F:unfolded protein binding"/>
    <property type="evidence" value="ECO:0007669"/>
    <property type="project" value="UniProtKB-UniRule"/>
</dbReference>
<dbReference type="InterPro" id="IPR012724">
    <property type="entry name" value="DnaJ"/>
</dbReference>
<dbReference type="Gene3D" id="2.60.260.20">
    <property type="entry name" value="Urease metallochaperone UreE, N-terminal domain"/>
    <property type="match status" value="2"/>
</dbReference>
<dbReference type="PANTHER" id="PTHR43096:SF48">
    <property type="entry name" value="CHAPERONE PROTEIN DNAJ"/>
    <property type="match status" value="1"/>
</dbReference>
<dbReference type="PROSITE" id="PS00636">
    <property type="entry name" value="DNAJ_1"/>
    <property type="match status" value="1"/>
</dbReference>
<evidence type="ECO:0000256" key="13">
    <source>
        <dbReference type="ARBA" id="ARBA00067609"/>
    </source>
</evidence>
<feature type="binding site" evidence="14">
    <location>
        <position position="147"/>
    </location>
    <ligand>
        <name>Zn(2+)</name>
        <dbReference type="ChEBI" id="CHEBI:29105"/>
        <label>1</label>
    </ligand>
</feature>
<feature type="region of interest" description="Disordered" evidence="16">
    <location>
        <begin position="215"/>
        <end position="241"/>
    </location>
</feature>
<dbReference type="SUPFAM" id="SSF49493">
    <property type="entry name" value="HSP40/DnaJ peptide-binding domain"/>
    <property type="match status" value="2"/>
</dbReference>
<feature type="binding site" evidence="14">
    <location>
        <position position="164"/>
    </location>
    <ligand>
        <name>Zn(2+)</name>
        <dbReference type="ChEBI" id="CHEBI:29105"/>
        <label>2</label>
    </ligand>
</feature>
<feature type="compositionally biased region" description="Basic and acidic residues" evidence="16">
    <location>
        <begin position="222"/>
        <end position="236"/>
    </location>
</feature>
<keyword evidence="20" id="KW-1185">Reference proteome</keyword>
<dbReference type="InParanoid" id="A0A3N0VE65"/>
<proteinExistence type="inferred from homology"/>
<dbReference type="CDD" id="cd10747">
    <property type="entry name" value="DnaJ_C"/>
    <property type="match status" value="1"/>
</dbReference>
<protein>
    <recommendedName>
        <fullName evidence="13 14">Chaperone protein DnaJ</fullName>
    </recommendedName>
</protein>
<evidence type="ECO:0000256" key="3">
    <source>
        <dbReference type="ARBA" id="ARBA00022490"/>
    </source>
</evidence>
<dbReference type="GO" id="GO:0006260">
    <property type="term" value="P:DNA replication"/>
    <property type="evidence" value="ECO:0007669"/>
    <property type="project" value="UniProtKB-KW"/>
</dbReference>
<dbReference type="GO" id="GO:0008270">
    <property type="term" value="F:zinc ion binding"/>
    <property type="evidence" value="ECO:0007669"/>
    <property type="project" value="UniProtKB-UniRule"/>
</dbReference>
<dbReference type="InterPro" id="IPR008971">
    <property type="entry name" value="HSP40/DnaJ_pept-bd"/>
</dbReference>
<dbReference type="CDD" id="cd06257">
    <property type="entry name" value="DnaJ"/>
    <property type="match status" value="1"/>
</dbReference>
<dbReference type="SMART" id="SM00271">
    <property type="entry name" value="DnaJ"/>
    <property type="match status" value="1"/>
</dbReference>
<evidence type="ECO:0000256" key="6">
    <source>
        <dbReference type="ARBA" id="ARBA00022737"/>
    </source>
</evidence>
<dbReference type="GO" id="GO:0009408">
    <property type="term" value="P:response to heat"/>
    <property type="evidence" value="ECO:0007669"/>
    <property type="project" value="InterPro"/>
</dbReference>
<name>A0A3N0VE65_9GAMM</name>
<evidence type="ECO:0000259" key="17">
    <source>
        <dbReference type="PROSITE" id="PS50076"/>
    </source>
</evidence>
<feature type="binding site" evidence="14">
    <location>
        <position position="144"/>
    </location>
    <ligand>
        <name>Zn(2+)</name>
        <dbReference type="ChEBI" id="CHEBI:29105"/>
        <label>1</label>
    </ligand>
</feature>
<keyword evidence="8 14" id="KW-0862">Zinc</keyword>
<dbReference type="GO" id="GO:0005737">
    <property type="term" value="C:cytoplasm"/>
    <property type="evidence" value="ECO:0007669"/>
    <property type="project" value="UniProtKB-SubCell"/>
</dbReference>
<dbReference type="FunCoup" id="A0A3N0VE65">
    <property type="interactions" value="642"/>
</dbReference>
<reference evidence="19 20" key="1">
    <citation type="submission" date="2018-10" db="EMBL/GenBank/DDBJ databases">
        <authorList>
            <person name="Chen W.-M."/>
        </authorList>
    </citation>
    <scope>NUCLEOTIDE SEQUENCE [LARGE SCALE GENOMIC DNA]</scope>
    <source>
        <strain evidence="19 20">THS-13</strain>
    </source>
</reference>
<dbReference type="Pfam" id="PF01556">
    <property type="entry name" value="DnaJ_C"/>
    <property type="match status" value="1"/>
</dbReference>
<keyword evidence="3 14" id="KW-0963">Cytoplasm</keyword>
<feature type="binding site" evidence="14">
    <location>
        <position position="200"/>
    </location>
    <ligand>
        <name>Zn(2+)</name>
        <dbReference type="ChEBI" id="CHEBI:29105"/>
        <label>1</label>
    </ligand>
</feature>
<dbReference type="Pfam" id="PF00226">
    <property type="entry name" value="DnaJ"/>
    <property type="match status" value="1"/>
</dbReference>
<feature type="repeat" description="CXXCXGXG motif" evidence="14">
    <location>
        <begin position="197"/>
        <end position="204"/>
    </location>
</feature>
<gene>
    <name evidence="14 19" type="primary">dnaJ</name>
    <name evidence="19" type="ORF">ED208_08335</name>
</gene>
<sequence>MSKRDYYEVLCVVRSVSEEELKKSYRKLAMKHHPDRNPGDKAAEEAFKEISEAYEVLSDAEKRKIYDQYGHEGLQRGGAGGGGFGGGGFSDIFGDVFADIFGGGGGSRGGPRRGSDLRYLLELTLEQAVFGVTESIKIPTWDDCSACNGHGTADGKKPRECPTCQGSGQVQVRQGFFVLQQTCPHCRGRGVSVTDPCKSCRGVGKLKRDKTLEVKIPPGVDTGDRIRLSGEGEPGDRGAQSGDLYVQINVKPHEFFERDGSDLYCTVPVSIVTATLGGELEVPTLKGKASLKVPEGTQSGKTFKLRGMGVKSVRGGPQGDLICNLVVEVPVDLNRKQKDLLRAFGEAVDGDSGKHTPESAGWLSKAKQFFDKIA</sequence>
<dbReference type="Gene3D" id="2.10.230.10">
    <property type="entry name" value="Heat shock protein DnaJ, cysteine-rich domain"/>
    <property type="match status" value="1"/>
</dbReference>
<evidence type="ECO:0000256" key="10">
    <source>
        <dbReference type="ARBA" id="ARBA00023186"/>
    </source>
</evidence>
<feature type="binding site" evidence="14">
    <location>
        <position position="183"/>
    </location>
    <ligand>
        <name>Zn(2+)</name>
        <dbReference type="ChEBI" id="CHEBI:29105"/>
        <label>2</label>
    </ligand>
</feature>
<dbReference type="Gene3D" id="1.10.287.110">
    <property type="entry name" value="DnaJ domain"/>
    <property type="match status" value="1"/>
</dbReference>
<dbReference type="PANTHER" id="PTHR43096">
    <property type="entry name" value="DNAJ HOMOLOG 1, MITOCHONDRIAL-RELATED"/>
    <property type="match status" value="1"/>
</dbReference>
<dbReference type="FunFam" id="2.60.260.20:FF:000004">
    <property type="entry name" value="Molecular chaperone DnaJ"/>
    <property type="match status" value="1"/>
</dbReference>
<evidence type="ECO:0000256" key="1">
    <source>
        <dbReference type="ARBA" id="ARBA00004496"/>
    </source>
</evidence>
<keyword evidence="5 14" id="KW-0479">Metal-binding</keyword>
<comment type="caution">
    <text evidence="19">The sequence shown here is derived from an EMBL/GenBank/DDBJ whole genome shotgun (WGS) entry which is preliminary data.</text>
</comment>
<dbReference type="InterPro" id="IPR001305">
    <property type="entry name" value="HSP_DnaJ_Cys-rich_dom"/>
</dbReference>
<dbReference type="InterPro" id="IPR018253">
    <property type="entry name" value="DnaJ_domain_CS"/>
</dbReference>
<keyword evidence="10 14" id="KW-0143">Chaperone</keyword>
<evidence type="ECO:0000256" key="2">
    <source>
        <dbReference type="ARBA" id="ARBA00011738"/>
    </source>
</evidence>
<dbReference type="InterPro" id="IPR036869">
    <property type="entry name" value="J_dom_sf"/>
</dbReference>
<evidence type="ECO:0000256" key="16">
    <source>
        <dbReference type="SAM" id="MobiDB-lite"/>
    </source>
</evidence>
<dbReference type="EMBL" id="RJVO01000003">
    <property type="protein sequence ID" value="ROH90972.1"/>
    <property type="molecule type" value="Genomic_DNA"/>
</dbReference>
<keyword evidence="7 14" id="KW-0863">Zinc-finger</keyword>
<comment type="cofactor">
    <cofactor evidence="14">
        <name>Zn(2+)</name>
        <dbReference type="ChEBI" id="CHEBI:29105"/>
    </cofactor>
    <text evidence="14">Binds 2 Zn(2+) ions per monomer.</text>
</comment>
<dbReference type="SUPFAM" id="SSF57938">
    <property type="entry name" value="DnaJ/Hsp40 cysteine-rich domain"/>
    <property type="match status" value="1"/>
</dbReference>
<feature type="binding site" evidence="14">
    <location>
        <position position="161"/>
    </location>
    <ligand>
        <name>Zn(2+)</name>
        <dbReference type="ChEBI" id="CHEBI:29105"/>
        <label>2</label>
    </ligand>
</feature>
<evidence type="ECO:0000256" key="4">
    <source>
        <dbReference type="ARBA" id="ARBA00022705"/>
    </source>
</evidence>
<comment type="similarity">
    <text evidence="12 14">Belongs to the DnaJ family.</text>
</comment>
<feature type="repeat" description="CXXCXGXG motif" evidence="14">
    <location>
        <begin position="161"/>
        <end position="168"/>
    </location>
</feature>
<dbReference type="NCBIfam" id="TIGR02349">
    <property type="entry name" value="DnaJ_bact"/>
    <property type="match status" value="1"/>
</dbReference>
<feature type="zinc finger region" description="CR-type" evidence="15">
    <location>
        <begin position="131"/>
        <end position="209"/>
    </location>
</feature>
<dbReference type="InterPro" id="IPR002939">
    <property type="entry name" value="DnaJ_C"/>
</dbReference>
<evidence type="ECO:0000256" key="7">
    <source>
        <dbReference type="ARBA" id="ARBA00022771"/>
    </source>
</evidence>
<dbReference type="PROSITE" id="PS51188">
    <property type="entry name" value="ZF_CR"/>
    <property type="match status" value="1"/>
</dbReference>
<dbReference type="Proteomes" id="UP000282106">
    <property type="component" value="Unassembled WGS sequence"/>
</dbReference>
<keyword evidence="6 14" id="KW-0677">Repeat</keyword>
<feature type="binding site" evidence="14">
    <location>
        <position position="186"/>
    </location>
    <ligand>
        <name>Zn(2+)</name>
        <dbReference type="ChEBI" id="CHEBI:29105"/>
        <label>2</label>
    </ligand>
</feature>
<dbReference type="RefSeq" id="WP_123211427.1">
    <property type="nucleotide sequence ID" value="NZ_RJVO01000003.1"/>
</dbReference>
<evidence type="ECO:0000256" key="15">
    <source>
        <dbReference type="PROSITE-ProRule" id="PRU00546"/>
    </source>
</evidence>
<dbReference type="GO" id="GO:0005524">
    <property type="term" value="F:ATP binding"/>
    <property type="evidence" value="ECO:0007669"/>
    <property type="project" value="InterPro"/>
</dbReference>
<organism evidence="19 20">
    <name type="scientific">Stagnimonas aquatica</name>
    <dbReference type="NCBI Taxonomy" id="2689987"/>
    <lineage>
        <taxon>Bacteria</taxon>
        <taxon>Pseudomonadati</taxon>
        <taxon>Pseudomonadota</taxon>
        <taxon>Gammaproteobacteria</taxon>
        <taxon>Nevskiales</taxon>
        <taxon>Nevskiaceae</taxon>
        <taxon>Stagnimonas</taxon>
    </lineage>
</organism>
<dbReference type="PRINTS" id="PR00625">
    <property type="entry name" value="JDOMAIN"/>
</dbReference>
<feature type="domain" description="J" evidence="17">
    <location>
        <begin position="5"/>
        <end position="70"/>
    </location>
</feature>
<accession>A0A3N0VE65</accession>
<comment type="domain">
    <text evidence="14">The J domain is necessary and sufficient to stimulate DnaK ATPase activity. Zinc center 1 plays an important role in the autonomous, DnaK-independent chaperone activity of DnaJ. Zinc center 2 is essential for interaction with DnaK and for DnaJ activity.</text>
</comment>
<feature type="domain" description="CR-type" evidence="18">
    <location>
        <begin position="131"/>
        <end position="209"/>
    </location>
</feature>
<evidence type="ECO:0000256" key="11">
    <source>
        <dbReference type="ARBA" id="ARBA00053423"/>
    </source>
</evidence>
<dbReference type="GO" id="GO:0042026">
    <property type="term" value="P:protein refolding"/>
    <property type="evidence" value="ECO:0007669"/>
    <property type="project" value="TreeGrafter"/>
</dbReference>
<dbReference type="Pfam" id="PF00684">
    <property type="entry name" value="DnaJ_CXXCXGXG"/>
    <property type="match status" value="1"/>
</dbReference>
<dbReference type="NCBIfam" id="NF008035">
    <property type="entry name" value="PRK10767.1"/>
    <property type="match status" value="1"/>
</dbReference>
<evidence type="ECO:0000256" key="8">
    <source>
        <dbReference type="ARBA" id="ARBA00022833"/>
    </source>
</evidence>
<dbReference type="FunFam" id="1.10.287.110:FF:000034">
    <property type="entry name" value="Chaperone protein DnaJ"/>
    <property type="match status" value="1"/>
</dbReference>
<dbReference type="SUPFAM" id="SSF46565">
    <property type="entry name" value="Chaperone J-domain"/>
    <property type="match status" value="1"/>
</dbReference>
<dbReference type="InterPro" id="IPR036410">
    <property type="entry name" value="HSP_DnaJ_Cys-rich_dom_sf"/>
</dbReference>
<dbReference type="PROSITE" id="PS50076">
    <property type="entry name" value="DNAJ_2"/>
    <property type="match status" value="1"/>
</dbReference>
<comment type="function">
    <text evidence="11 14">Participates actively in the response to hyperosmotic and heat shock by preventing the aggregation of stress-denatured proteins and by disaggregating proteins, also in an autonomous, DnaK-independent fashion. Unfolded proteins bind initially to DnaJ; upon interaction with the DnaJ-bound protein, DnaK hydrolyzes its bound ATP, resulting in the formation of a stable complex. GrpE releases ADP from DnaK; ATP binding to DnaK triggers the release of the substrate protein, thus completing the reaction cycle. Several rounds of ATP-dependent interactions between DnaJ, DnaK and GrpE are required for fully efficient folding. Also involved, together with DnaK and GrpE, in the DNA replication of plasmids through activation of initiation proteins.</text>
</comment>
<evidence type="ECO:0000256" key="12">
    <source>
        <dbReference type="ARBA" id="ARBA00061004"/>
    </source>
</evidence>
<feature type="binding site" evidence="14">
    <location>
        <position position="197"/>
    </location>
    <ligand>
        <name>Zn(2+)</name>
        <dbReference type="ChEBI" id="CHEBI:29105"/>
        <label>1</label>
    </ligand>
</feature>